<dbReference type="Gene3D" id="3.40.630.30">
    <property type="match status" value="1"/>
</dbReference>
<dbReference type="InterPro" id="IPR000182">
    <property type="entry name" value="GNAT_dom"/>
</dbReference>
<dbReference type="OrthoDB" id="1342666at2"/>
<evidence type="ECO:0000313" key="4">
    <source>
        <dbReference type="EMBL" id="PQA96353.1"/>
    </source>
</evidence>
<evidence type="ECO:0000313" key="6">
    <source>
        <dbReference type="Proteomes" id="UP000186246"/>
    </source>
</evidence>
<dbReference type="SUPFAM" id="SSF55729">
    <property type="entry name" value="Acyl-CoA N-acyltransferases (Nat)"/>
    <property type="match status" value="1"/>
</dbReference>
<dbReference type="CDD" id="cd04301">
    <property type="entry name" value="NAT_SF"/>
    <property type="match status" value="1"/>
</dbReference>
<keyword evidence="7" id="KW-1185">Reference proteome</keyword>
<dbReference type="PROSITE" id="PS51186">
    <property type="entry name" value="GNAT"/>
    <property type="match status" value="1"/>
</dbReference>
<protein>
    <submittedName>
        <fullName evidence="5">dTDP-4-amino-4,6-dideoxy-D-galactose acyltransferase</fullName>
    </submittedName>
</protein>
<feature type="domain" description="N-acetyltransferase" evidence="3">
    <location>
        <begin position="95"/>
        <end position="234"/>
    </location>
</feature>
<reference evidence="4 7" key="1">
    <citation type="submission" date="2016-11" db="EMBL/GenBank/DDBJ databases">
        <title>Whole genomes of Flavobacteriaceae.</title>
        <authorList>
            <person name="Stine C."/>
            <person name="Li C."/>
            <person name="Tadesse D."/>
        </authorList>
    </citation>
    <scope>NUCLEOTIDE SEQUENCE [LARGE SCALE GENOMIC DNA]</scope>
    <source>
        <strain evidence="4 7">DSM 21068</strain>
    </source>
</reference>
<dbReference type="Pfam" id="PF00583">
    <property type="entry name" value="Acetyltransf_1"/>
    <property type="match status" value="1"/>
</dbReference>
<dbReference type="InterPro" id="IPR050680">
    <property type="entry name" value="YpeA/RimI_acetyltransf"/>
</dbReference>
<dbReference type="AlphaFoldDB" id="A0A1N7KDY2"/>
<dbReference type="RefSeq" id="WP_076449416.1">
    <property type="nucleotide sequence ID" value="NZ_FTOJ01000001.1"/>
</dbReference>
<dbReference type="EMBL" id="FTOJ01000001">
    <property type="protein sequence ID" value="SIS59816.1"/>
    <property type="molecule type" value="Genomic_DNA"/>
</dbReference>
<dbReference type="EMBL" id="MUGO01000003">
    <property type="protein sequence ID" value="PQA96353.1"/>
    <property type="molecule type" value="Genomic_DNA"/>
</dbReference>
<name>A0A1N7KDY2_9FLAO</name>
<reference evidence="6" key="3">
    <citation type="submission" date="2017-01" db="EMBL/GenBank/DDBJ databases">
        <authorList>
            <person name="Varghese N."/>
            <person name="Submissions S."/>
        </authorList>
    </citation>
    <scope>NUCLEOTIDE SEQUENCE [LARGE SCALE GENOMIC DNA]</scope>
    <source>
        <strain evidence="6">DSM 21068</strain>
    </source>
</reference>
<gene>
    <name evidence="4" type="ORF">B0A70_04340</name>
    <name evidence="5" type="ORF">SAMN05421796_101486</name>
</gene>
<evidence type="ECO:0000256" key="2">
    <source>
        <dbReference type="ARBA" id="ARBA00023315"/>
    </source>
</evidence>
<organism evidence="5 6">
    <name type="scientific">Chryseobacterium piscicola</name>
    <dbReference type="NCBI Taxonomy" id="551459"/>
    <lineage>
        <taxon>Bacteria</taxon>
        <taxon>Pseudomonadati</taxon>
        <taxon>Bacteroidota</taxon>
        <taxon>Flavobacteriia</taxon>
        <taxon>Flavobacteriales</taxon>
        <taxon>Weeksellaceae</taxon>
        <taxon>Chryseobacterium group</taxon>
        <taxon>Chryseobacterium</taxon>
    </lineage>
</organism>
<dbReference type="Proteomes" id="UP000238314">
    <property type="component" value="Unassembled WGS sequence"/>
</dbReference>
<accession>A0A1N7KDY2</accession>
<dbReference type="Proteomes" id="UP000186246">
    <property type="component" value="Unassembled WGS sequence"/>
</dbReference>
<reference evidence="5" key="2">
    <citation type="submission" date="2017-01" db="EMBL/GenBank/DDBJ databases">
        <authorList>
            <person name="Mah S.A."/>
            <person name="Swanson W.J."/>
            <person name="Moy G.W."/>
            <person name="Vacquier V.D."/>
        </authorList>
    </citation>
    <scope>NUCLEOTIDE SEQUENCE [LARGE SCALE GENOMIC DNA]</scope>
    <source>
        <strain evidence="5">DSM 21068</strain>
    </source>
</reference>
<dbReference type="PANTHER" id="PTHR43420:SF52">
    <property type="entry name" value="N-ACETYLTRANSFERASE YODP"/>
    <property type="match status" value="1"/>
</dbReference>
<evidence type="ECO:0000256" key="1">
    <source>
        <dbReference type="ARBA" id="ARBA00022679"/>
    </source>
</evidence>
<dbReference type="GO" id="GO:0016747">
    <property type="term" value="F:acyltransferase activity, transferring groups other than amino-acyl groups"/>
    <property type="evidence" value="ECO:0007669"/>
    <property type="project" value="InterPro"/>
</dbReference>
<sequence>MKNNLTKLEWDSNFFSKNIAELHIMNDDDLKNPELNNNQYDLIVSKQNQDSHVEIEGLEETFRETKVVFSKHLSENICENAQEIFDTDYLPKEDEYFFQLAYESGKHSRFLLDPRFGEKKFKELYKLWVINSLNKTFAVKIFYTKDENLGATGFVTVQQSGNTAKIGLIATHPLLQGKGIGRCLLQKAENYCLENEIITMDIPTQEQNVGACNFYQKMGYAVKERVILKHFWKK</sequence>
<keyword evidence="2 5" id="KW-0012">Acyltransferase</keyword>
<dbReference type="PANTHER" id="PTHR43420">
    <property type="entry name" value="ACETYLTRANSFERASE"/>
    <property type="match status" value="1"/>
</dbReference>
<dbReference type="InterPro" id="IPR016181">
    <property type="entry name" value="Acyl_CoA_acyltransferase"/>
</dbReference>
<proteinExistence type="predicted"/>
<evidence type="ECO:0000313" key="7">
    <source>
        <dbReference type="Proteomes" id="UP000238314"/>
    </source>
</evidence>
<evidence type="ECO:0000259" key="3">
    <source>
        <dbReference type="PROSITE" id="PS51186"/>
    </source>
</evidence>
<evidence type="ECO:0000313" key="5">
    <source>
        <dbReference type="EMBL" id="SIS59816.1"/>
    </source>
</evidence>
<dbReference type="STRING" id="551459.SAMN05421796_101486"/>
<keyword evidence="1 5" id="KW-0808">Transferase</keyword>